<dbReference type="AlphaFoldDB" id="A0A5E4MMK7"/>
<feature type="domain" description="WASH1 WAHD" evidence="4">
    <location>
        <begin position="10"/>
        <end position="280"/>
    </location>
</feature>
<keyword evidence="6" id="KW-1185">Reference proteome</keyword>
<evidence type="ECO:0000313" key="5">
    <source>
        <dbReference type="EMBL" id="VVC32072.1"/>
    </source>
</evidence>
<dbReference type="PANTHER" id="PTHR23331">
    <property type="entry name" value="CXYORF1"/>
    <property type="match status" value="1"/>
</dbReference>
<evidence type="ECO:0000256" key="3">
    <source>
        <dbReference type="SAM" id="MobiDB-lite"/>
    </source>
</evidence>
<evidence type="ECO:0000256" key="1">
    <source>
        <dbReference type="ARBA" id="ARBA00005602"/>
    </source>
</evidence>
<organism evidence="5 6">
    <name type="scientific">Cinara cedri</name>
    <dbReference type="NCBI Taxonomy" id="506608"/>
    <lineage>
        <taxon>Eukaryota</taxon>
        <taxon>Metazoa</taxon>
        <taxon>Ecdysozoa</taxon>
        <taxon>Arthropoda</taxon>
        <taxon>Hexapoda</taxon>
        <taxon>Insecta</taxon>
        <taxon>Pterygota</taxon>
        <taxon>Neoptera</taxon>
        <taxon>Paraneoptera</taxon>
        <taxon>Hemiptera</taxon>
        <taxon>Sternorrhyncha</taxon>
        <taxon>Aphidomorpha</taxon>
        <taxon>Aphidoidea</taxon>
        <taxon>Aphididae</taxon>
        <taxon>Lachninae</taxon>
        <taxon>Cinara</taxon>
    </lineage>
</organism>
<dbReference type="GO" id="GO:0043015">
    <property type="term" value="F:gamma-tubulin binding"/>
    <property type="evidence" value="ECO:0007669"/>
    <property type="project" value="TreeGrafter"/>
</dbReference>
<protein>
    <submittedName>
        <fullName evidence="5">WASH1, WAHD domain</fullName>
    </submittedName>
</protein>
<gene>
    <name evidence="5" type="ORF">CINCED_3A004494</name>
</gene>
<dbReference type="GO" id="GO:0003779">
    <property type="term" value="F:actin binding"/>
    <property type="evidence" value="ECO:0007669"/>
    <property type="project" value="UniProtKB-KW"/>
</dbReference>
<dbReference type="GO" id="GO:0005829">
    <property type="term" value="C:cytosol"/>
    <property type="evidence" value="ECO:0007669"/>
    <property type="project" value="GOC"/>
</dbReference>
<keyword evidence="2" id="KW-0009">Actin-binding</keyword>
<proteinExistence type="inferred from homology"/>
<dbReference type="EMBL" id="CABPRJ010000953">
    <property type="protein sequence ID" value="VVC32072.1"/>
    <property type="molecule type" value="Genomic_DNA"/>
</dbReference>
<dbReference type="GO" id="GO:0006887">
    <property type="term" value="P:exocytosis"/>
    <property type="evidence" value="ECO:0007669"/>
    <property type="project" value="TreeGrafter"/>
</dbReference>
<reference evidence="5 6" key="1">
    <citation type="submission" date="2019-08" db="EMBL/GenBank/DDBJ databases">
        <authorList>
            <person name="Alioto T."/>
            <person name="Alioto T."/>
            <person name="Gomez Garrido J."/>
        </authorList>
    </citation>
    <scope>NUCLEOTIDE SEQUENCE [LARGE SCALE GENOMIC DNA]</scope>
</reference>
<dbReference type="Pfam" id="PF11945">
    <property type="entry name" value="WASH_WAHD"/>
    <property type="match status" value="1"/>
</dbReference>
<feature type="region of interest" description="Disordered" evidence="3">
    <location>
        <begin position="428"/>
        <end position="452"/>
    </location>
</feature>
<evidence type="ECO:0000259" key="4">
    <source>
        <dbReference type="Pfam" id="PF11945"/>
    </source>
</evidence>
<dbReference type="GO" id="GO:0055037">
    <property type="term" value="C:recycling endosome"/>
    <property type="evidence" value="ECO:0007669"/>
    <property type="project" value="TreeGrafter"/>
</dbReference>
<evidence type="ECO:0000256" key="2">
    <source>
        <dbReference type="ARBA" id="ARBA00023203"/>
    </source>
</evidence>
<dbReference type="GO" id="GO:0034314">
    <property type="term" value="P:Arp2/3 complex-mediated actin nucleation"/>
    <property type="evidence" value="ECO:0007669"/>
    <property type="project" value="InterPro"/>
</dbReference>
<dbReference type="GO" id="GO:0071203">
    <property type="term" value="C:WASH complex"/>
    <property type="evidence" value="ECO:0007669"/>
    <property type="project" value="InterPro"/>
</dbReference>
<dbReference type="GO" id="GO:0042147">
    <property type="term" value="P:retrograde transport, endosome to Golgi"/>
    <property type="evidence" value="ECO:0007669"/>
    <property type="project" value="TreeGrafter"/>
</dbReference>
<name>A0A5E4MMK7_9HEMI</name>
<dbReference type="GO" id="GO:0032456">
    <property type="term" value="P:endocytic recycling"/>
    <property type="evidence" value="ECO:0007669"/>
    <property type="project" value="TreeGrafter"/>
</dbReference>
<dbReference type="GO" id="GO:0005769">
    <property type="term" value="C:early endosome"/>
    <property type="evidence" value="ECO:0007669"/>
    <property type="project" value="InterPro"/>
</dbReference>
<evidence type="ECO:0000313" key="6">
    <source>
        <dbReference type="Proteomes" id="UP000325440"/>
    </source>
</evidence>
<dbReference type="InterPro" id="IPR028290">
    <property type="entry name" value="WASH1"/>
</dbReference>
<dbReference type="InterPro" id="IPR021854">
    <property type="entry name" value="WASH1_WAHD"/>
</dbReference>
<dbReference type="GO" id="GO:0043014">
    <property type="term" value="F:alpha-tubulin binding"/>
    <property type="evidence" value="ECO:0007669"/>
    <property type="project" value="InterPro"/>
</dbReference>
<comment type="similarity">
    <text evidence="1">Belongs to the WASH1 family.</text>
</comment>
<feature type="compositionally biased region" description="Acidic residues" evidence="3">
    <location>
        <begin position="436"/>
        <end position="452"/>
    </location>
</feature>
<accession>A0A5E4MMK7</accession>
<dbReference type="PANTHER" id="PTHR23331:SF1">
    <property type="entry name" value="WASH COMPLEX SUBUNIT 1"/>
    <property type="match status" value="1"/>
</dbReference>
<sequence length="452" mass="51152">MVKVNKEAYIPLLPYDLGYEETVLQLIKSLDCLNKVVECVYEHVRDNINLQKLEVVKLCDRLNSVTNKVHRLSNIKKSIQVYSSSKYPAAHCQKDYEYYYDFDVKSDIIENIPVTHKISVFKDPSAKLKFYRVNNENIKLLKNKDIYSTRGLGDLPDNVKYVNSLLLFNSNVNLYKNYVLSNPYKVNNTIAPSDTEKDQHVENIHKPVFTLPLNEVDSQFNYSYTPVDEEVPSIDVPADLPDLPGIAGDVQYFEEEKIIAEPVVISKPSNVVVGLPSFDELDDLKDDQMIADDSAIITVEKEITKLGHEQLLTAIAPSTQNKIDDNIEDHIDREVAIKSEKNIHKTTFNDNINTHSVLMDEIRNAGGLQKANLRSVIDRKTCDEMLPTGDGLMADLHKKLAMRRQGISGNNKQNDNGIEGVIYRMASTMLPPNPESESEADGDDDTEGDWDD</sequence>
<dbReference type="OrthoDB" id="1741719at2759"/>
<dbReference type="Proteomes" id="UP000325440">
    <property type="component" value="Unassembled WGS sequence"/>
</dbReference>